<protein>
    <submittedName>
        <fullName evidence="1">Uncharacterized protein</fullName>
    </submittedName>
</protein>
<dbReference type="Proteomes" id="UP000030377">
    <property type="component" value="Unassembled WGS sequence"/>
</dbReference>
<proteinExistence type="predicted"/>
<dbReference type="AlphaFoldDB" id="A0A0A3Y0F3"/>
<reference evidence="1 2" key="1">
    <citation type="submission" date="2014-09" db="EMBL/GenBank/DDBJ databases">
        <title>Draft genome of Bradyrhizobium japonicum Is-34.</title>
        <authorList>
            <person name="Tsurumaru H."/>
            <person name="Yamakawa T."/>
            <person name="Hashimoto S."/>
            <person name="Okizaki K."/>
            <person name="Kanesaki Y."/>
            <person name="Yoshikawa H."/>
            <person name="Yajima S."/>
        </authorList>
    </citation>
    <scope>NUCLEOTIDE SEQUENCE [LARGE SCALE GENOMIC DNA]</scope>
    <source>
        <strain evidence="1 2">Is-34</strain>
    </source>
</reference>
<accession>A0A0A3Y0F3</accession>
<dbReference type="RefSeq" id="WP_028157094.1">
    <property type="nucleotide sequence ID" value="NZ_CP081350.1"/>
</dbReference>
<evidence type="ECO:0000313" key="2">
    <source>
        <dbReference type="Proteomes" id="UP000030377"/>
    </source>
</evidence>
<evidence type="ECO:0000313" key="1">
    <source>
        <dbReference type="EMBL" id="KGT79014.1"/>
    </source>
</evidence>
<gene>
    <name evidence="1" type="ORF">MA20_16785</name>
</gene>
<dbReference type="EMBL" id="JRPN01000014">
    <property type="protein sequence ID" value="KGT79014.1"/>
    <property type="molecule type" value="Genomic_DNA"/>
</dbReference>
<organism evidence="1 2">
    <name type="scientific">Bradyrhizobium japonicum</name>
    <dbReference type="NCBI Taxonomy" id="375"/>
    <lineage>
        <taxon>Bacteria</taxon>
        <taxon>Pseudomonadati</taxon>
        <taxon>Pseudomonadota</taxon>
        <taxon>Alphaproteobacteria</taxon>
        <taxon>Hyphomicrobiales</taxon>
        <taxon>Nitrobacteraceae</taxon>
        <taxon>Bradyrhizobium</taxon>
    </lineage>
</organism>
<name>A0A0A3Y0F3_BRAJP</name>
<sequence>MIGDFSAGNYRFIPSVFQYSAGAAADDGYEIERVRFDRLVPLAEGFALAAKYIQEAGRPLTAFCACELRSPAAFSEEGFRAFNLHYVKTLSEWGIFDGTTNPVARSNVCPEIDPPSEPSFYAFSFTRPTTSKAPSFVIAGGAEAREGGGTYVERTVRYRDLSPEGLREKVRFTTTSQMENRMTAFGFGWKDTTGVQAYSVHDFHHALVDELVRRGALRSGLTWHFARPPVVDLEYEMDCRRVLRETVI</sequence>
<comment type="caution">
    <text evidence="1">The sequence shown here is derived from an EMBL/GenBank/DDBJ whole genome shotgun (WGS) entry which is preliminary data.</text>
</comment>
<dbReference type="STRING" id="375.BKD09_RS36570"/>
<dbReference type="eggNOG" id="COG0251">
    <property type="taxonomic scope" value="Bacteria"/>
</dbReference>